<evidence type="ECO:0000256" key="3">
    <source>
        <dbReference type="SAM" id="MobiDB-lite"/>
    </source>
</evidence>
<comment type="similarity">
    <text evidence="2">Belongs to the RbfA family.</text>
</comment>
<feature type="region of interest" description="Disordered" evidence="3">
    <location>
        <begin position="116"/>
        <end position="153"/>
    </location>
</feature>
<evidence type="ECO:0000313" key="4">
    <source>
        <dbReference type="EMBL" id="QDV75513.1"/>
    </source>
</evidence>
<dbReference type="InterPro" id="IPR000238">
    <property type="entry name" value="RbfA"/>
</dbReference>
<dbReference type="InterPro" id="IPR015946">
    <property type="entry name" value="KH_dom-like_a/b"/>
</dbReference>
<keyword evidence="2" id="KW-0963">Cytoplasm</keyword>
<dbReference type="GO" id="GO:0043024">
    <property type="term" value="F:ribosomal small subunit binding"/>
    <property type="evidence" value="ECO:0007669"/>
    <property type="project" value="TreeGrafter"/>
</dbReference>
<keyword evidence="1 2" id="KW-0690">Ribosome biogenesis</keyword>
<dbReference type="AlphaFoldDB" id="A0A518KCI8"/>
<keyword evidence="5" id="KW-1185">Reference proteome</keyword>
<accession>A0A518KCI8</accession>
<comment type="subunit">
    <text evidence="2">Monomer. Binds 30S ribosomal subunits, but not 50S ribosomal subunits or 70S ribosomes.</text>
</comment>
<evidence type="ECO:0000313" key="5">
    <source>
        <dbReference type="Proteomes" id="UP000316426"/>
    </source>
</evidence>
<sequence>MSSRRVLKAAEAIREVVSMTILTGLRDPRVANVTVTRVEVSPDMRNAKVHVSVMGSEAKQNLAIKGLESSAGYLQSKIGDRIDTRYTPKLVFKLDDGVKKSIAIAKMLAEVLPQDEPAAAGADAPSGDAVPDDLSEDIGGEDPQEASPGDSRD</sequence>
<dbReference type="RefSeq" id="WP_145114858.1">
    <property type="nucleotide sequence ID" value="NZ_CP036349.1"/>
</dbReference>
<dbReference type="Gene3D" id="3.30.300.20">
    <property type="match status" value="1"/>
</dbReference>
<evidence type="ECO:0000256" key="2">
    <source>
        <dbReference type="HAMAP-Rule" id="MF_00003"/>
    </source>
</evidence>
<dbReference type="PANTHER" id="PTHR33515">
    <property type="entry name" value="RIBOSOME-BINDING FACTOR A, CHLOROPLASTIC-RELATED"/>
    <property type="match status" value="1"/>
</dbReference>
<protein>
    <recommendedName>
        <fullName evidence="2">Ribosome-binding factor A</fullName>
    </recommendedName>
</protein>
<dbReference type="EMBL" id="CP036349">
    <property type="protein sequence ID" value="QDV75513.1"/>
    <property type="molecule type" value="Genomic_DNA"/>
</dbReference>
<dbReference type="SUPFAM" id="SSF89919">
    <property type="entry name" value="Ribosome-binding factor A, RbfA"/>
    <property type="match status" value="1"/>
</dbReference>
<dbReference type="KEGG" id="bmei:Spa11_37310"/>
<dbReference type="Proteomes" id="UP000316426">
    <property type="component" value="Chromosome"/>
</dbReference>
<dbReference type="Pfam" id="PF02033">
    <property type="entry name" value="RBFA"/>
    <property type="match status" value="1"/>
</dbReference>
<dbReference type="NCBIfam" id="TIGR00082">
    <property type="entry name" value="rbfA"/>
    <property type="match status" value="1"/>
</dbReference>
<proteinExistence type="inferred from homology"/>
<feature type="compositionally biased region" description="Low complexity" evidence="3">
    <location>
        <begin position="116"/>
        <end position="129"/>
    </location>
</feature>
<feature type="compositionally biased region" description="Acidic residues" evidence="3">
    <location>
        <begin position="130"/>
        <end position="144"/>
    </location>
</feature>
<dbReference type="InterPro" id="IPR023799">
    <property type="entry name" value="RbfA_dom_sf"/>
</dbReference>
<dbReference type="PANTHER" id="PTHR33515:SF1">
    <property type="entry name" value="RIBOSOME-BINDING FACTOR A, CHLOROPLASTIC-RELATED"/>
    <property type="match status" value="1"/>
</dbReference>
<reference evidence="4 5" key="1">
    <citation type="submission" date="2019-02" db="EMBL/GenBank/DDBJ databases">
        <title>Deep-cultivation of Planctomycetes and their phenomic and genomic characterization uncovers novel biology.</title>
        <authorList>
            <person name="Wiegand S."/>
            <person name="Jogler M."/>
            <person name="Boedeker C."/>
            <person name="Pinto D."/>
            <person name="Vollmers J."/>
            <person name="Rivas-Marin E."/>
            <person name="Kohn T."/>
            <person name="Peeters S.H."/>
            <person name="Heuer A."/>
            <person name="Rast P."/>
            <person name="Oberbeckmann S."/>
            <person name="Bunk B."/>
            <person name="Jeske O."/>
            <person name="Meyerdierks A."/>
            <person name="Storesund J.E."/>
            <person name="Kallscheuer N."/>
            <person name="Luecker S."/>
            <person name="Lage O.M."/>
            <person name="Pohl T."/>
            <person name="Merkel B.J."/>
            <person name="Hornburger P."/>
            <person name="Mueller R.-W."/>
            <person name="Bruemmer F."/>
            <person name="Labrenz M."/>
            <person name="Spormann A.M."/>
            <person name="Op den Camp H."/>
            <person name="Overmann J."/>
            <person name="Amann R."/>
            <person name="Jetten M.S.M."/>
            <person name="Mascher T."/>
            <person name="Medema M.H."/>
            <person name="Devos D.P."/>
            <person name="Kaster A.-K."/>
            <person name="Ovreas L."/>
            <person name="Rohde M."/>
            <person name="Galperin M.Y."/>
            <person name="Jogler C."/>
        </authorList>
    </citation>
    <scope>NUCLEOTIDE SEQUENCE [LARGE SCALE GENOMIC DNA]</scope>
    <source>
        <strain evidence="4 5">Spa11</strain>
    </source>
</reference>
<comment type="function">
    <text evidence="2">One of several proteins that assist in the late maturation steps of the functional core of the 30S ribosomal subunit. Associates with free 30S ribosomal subunits (but not with 30S subunits that are part of 70S ribosomes or polysomes). Required for efficient processing of 16S rRNA. May interact with the 5'-terminal helix region of 16S rRNA.</text>
</comment>
<dbReference type="HAMAP" id="MF_00003">
    <property type="entry name" value="RbfA"/>
    <property type="match status" value="1"/>
</dbReference>
<dbReference type="GO" id="GO:0005829">
    <property type="term" value="C:cytosol"/>
    <property type="evidence" value="ECO:0007669"/>
    <property type="project" value="TreeGrafter"/>
</dbReference>
<gene>
    <name evidence="2 4" type="primary">rbfA</name>
    <name evidence="4" type="ORF">Spa11_37310</name>
</gene>
<organism evidence="4 5">
    <name type="scientific">Botrimarina mediterranea</name>
    <dbReference type="NCBI Taxonomy" id="2528022"/>
    <lineage>
        <taxon>Bacteria</taxon>
        <taxon>Pseudomonadati</taxon>
        <taxon>Planctomycetota</taxon>
        <taxon>Planctomycetia</taxon>
        <taxon>Pirellulales</taxon>
        <taxon>Lacipirellulaceae</taxon>
        <taxon>Botrimarina</taxon>
    </lineage>
</organism>
<evidence type="ECO:0000256" key="1">
    <source>
        <dbReference type="ARBA" id="ARBA00022517"/>
    </source>
</evidence>
<comment type="subcellular location">
    <subcellularLocation>
        <location evidence="2">Cytoplasm</location>
    </subcellularLocation>
</comment>
<dbReference type="GO" id="GO:0030490">
    <property type="term" value="P:maturation of SSU-rRNA"/>
    <property type="evidence" value="ECO:0007669"/>
    <property type="project" value="UniProtKB-UniRule"/>
</dbReference>
<name>A0A518KCI8_9BACT</name>